<accession>A0A1S8L6P2</accession>
<protein>
    <submittedName>
        <fullName evidence="1">Uncharacterized protein</fullName>
    </submittedName>
</protein>
<gene>
    <name evidence="1" type="ORF">CROST_016060</name>
</gene>
<dbReference type="AlphaFoldDB" id="A0A1S8L6P2"/>
<dbReference type="Pfam" id="PF03692">
    <property type="entry name" value="CxxCxxCC"/>
    <property type="match status" value="1"/>
</dbReference>
<dbReference type="Proteomes" id="UP000190951">
    <property type="component" value="Chromosome"/>
</dbReference>
<proteinExistence type="predicted"/>
<reference evidence="1 2" key="1">
    <citation type="submission" date="2022-04" db="EMBL/GenBank/DDBJ databases">
        <title>Genome sequence of C. roseum typestrain.</title>
        <authorList>
            <person name="Poehlein A."/>
            <person name="Schoch T."/>
            <person name="Duerre P."/>
            <person name="Daniel R."/>
        </authorList>
    </citation>
    <scope>NUCLEOTIDE SEQUENCE [LARGE SCALE GENOMIC DNA]</scope>
    <source>
        <strain evidence="1 2">DSM 7320</strain>
    </source>
</reference>
<sequence>MKLILDNEGKVNYEEIEKNSTVKDLLEAIDLFLNSNPLPCSSCRESCCKKSWSVEMDNVCVNRLVNNDDKLATKFVKNKLVKKENYYRDFDQYVVKKDKACIFITDENLCTIYDKRPVICRLYICTDKSYRYNVVRELIGSTYLEALVLEEEIRNNNLEREVIESFKNPALFKDRYDISLEDIFDYAEDVGWLYKEDRADLY</sequence>
<evidence type="ECO:0000313" key="1">
    <source>
        <dbReference type="EMBL" id="URZ10891.1"/>
    </source>
</evidence>
<evidence type="ECO:0000313" key="2">
    <source>
        <dbReference type="Proteomes" id="UP000190951"/>
    </source>
</evidence>
<dbReference type="RefSeq" id="WP_176091559.1">
    <property type="nucleotide sequence ID" value="NZ_CP096983.1"/>
</dbReference>
<dbReference type="InterPro" id="IPR005358">
    <property type="entry name" value="Puta_zinc/iron-chelating_dom"/>
</dbReference>
<dbReference type="KEGG" id="crw:CROST_016060"/>
<dbReference type="STRING" id="84029.CROST_20950"/>
<dbReference type="EMBL" id="CP096983">
    <property type="protein sequence ID" value="URZ10891.1"/>
    <property type="molecule type" value="Genomic_DNA"/>
</dbReference>
<organism evidence="1 2">
    <name type="scientific">Clostridium felsineum</name>
    <dbReference type="NCBI Taxonomy" id="36839"/>
    <lineage>
        <taxon>Bacteria</taxon>
        <taxon>Bacillati</taxon>
        <taxon>Bacillota</taxon>
        <taxon>Clostridia</taxon>
        <taxon>Eubacteriales</taxon>
        <taxon>Clostridiaceae</taxon>
        <taxon>Clostridium</taxon>
    </lineage>
</organism>
<name>A0A1S8L6P2_9CLOT</name>
<keyword evidence="2" id="KW-1185">Reference proteome</keyword>